<dbReference type="GO" id="GO:0004553">
    <property type="term" value="F:hydrolase activity, hydrolyzing O-glycosyl compounds"/>
    <property type="evidence" value="ECO:0007669"/>
    <property type="project" value="UniProtKB-ARBA"/>
</dbReference>
<dbReference type="InterPro" id="IPR013320">
    <property type="entry name" value="ConA-like_dom_sf"/>
</dbReference>
<comment type="caution">
    <text evidence="1">The sequence shown here is derived from an EMBL/GenBank/DDBJ whole genome shotgun (WGS) entry which is preliminary data.</text>
</comment>
<reference evidence="1 2" key="1">
    <citation type="submission" date="2019-11" db="EMBL/GenBank/DDBJ databases">
        <authorList>
            <person name="Cheng Q."/>
            <person name="Yang Z."/>
        </authorList>
    </citation>
    <scope>NUCLEOTIDE SEQUENCE [LARGE SCALE GENOMIC DNA]</scope>
    <source>
        <strain evidence="1 2">HX-22-1</strain>
    </source>
</reference>
<evidence type="ECO:0008006" key="3">
    <source>
        <dbReference type="Google" id="ProtNLM"/>
    </source>
</evidence>
<evidence type="ECO:0000313" key="1">
    <source>
        <dbReference type="EMBL" id="MRX48554.1"/>
    </source>
</evidence>
<proteinExistence type="predicted"/>
<dbReference type="EMBL" id="WKJI01000005">
    <property type="protein sequence ID" value="MRX48554.1"/>
    <property type="molecule type" value="Genomic_DNA"/>
</dbReference>
<protein>
    <recommendedName>
        <fullName evidence="3">LamG domain-containing protein</fullName>
    </recommendedName>
</protein>
<name>A0A7K0FRD8_9SPHI</name>
<evidence type="ECO:0000313" key="2">
    <source>
        <dbReference type="Proteomes" id="UP000462931"/>
    </source>
</evidence>
<dbReference type="SUPFAM" id="SSF49899">
    <property type="entry name" value="Concanavalin A-like lectins/glucanases"/>
    <property type="match status" value="1"/>
</dbReference>
<dbReference type="Proteomes" id="UP000462931">
    <property type="component" value="Unassembled WGS sequence"/>
</dbReference>
<accession>A0A7K0FRD8</accession>
<gene>
    <name evidence="1" type="ORF">GJJ64_15275</name>
</gene>
<dbReference type="AlphaFoldDB" id="A0A7K0FRD8"/>
<dbReference type="Gene3D" id="2.60.120.200">
    <property type="match status" value="1"/>
</dbReference>
<organism evidence="1 2">
    <name type="scientific">Pedobacter puniceum</name>
    <dbReference type="NCBI Taxonomy" id="2666136"/>
    <lineage>
        <taxon>Bacteria</taxon>
        <taxon>Pseudomonadati</taxon>
        <taxon>Bacteroidota</taxon>
        <taxon>Sphingobacteriia</taxon>
        <taxon>Sphingobacteriales</taxon>
        <taxon>Sphingobacteriaceae</taxon>
        <taxon>Pedobacter</taxon>
    </lineage>
</organism>
<keyword evidence="2" id="KW-1185">Reference proteome</keyword>
<sequence length="284" mass="31075">MLHYRVLLKMVLPVISLQEKLSAIKQLYKNYKYLKMKITFCVLIMFLLFKCNLQAQQNLFRGNNNYVTPPVPNPSGPIVTNGLVLNLDASVASSYSGSGTTWSDISGSSNNATLVGNPIYTSTAPANFTFSGSNNANFNFVWPAQFTCSLWIYPIGAPGGNFSRILSTGFGDNLEIAINGSNQISYHSPSVSWQSSVTSITSNAWNQLVVVKSANSITFYINGVSTYTASLTSFTSGSKIYFGQRHTLNEGANFRLGAALIYNYALTASDITTNWNAQKVKYGY</sequence>
<dbReference type="GO" id="GO:0005975">
    <property type="term" value="P:carbohydrate metabolic process"/>
    <property type="evidence" value="ECO:0007669"/>
    <property type="project" value="UniProtKB-ARBA"/>
</dbReference>
<dbReference type="Pfam" id="PF13385">
    <property type="entry name" value="Laminin_G_3"/>
    <property type="match status" value="1"/>
</dbReference>